<gene>
    <name evidence="1" type="ordered locus">HCH_05105</name>
</gene>
<dbReference type="Gene3D" id="3.30.1460.10">
    <property type="match status" value="1"/>
</dbReference>
<evidence type="ECO:0000313" key="2">
    <source>
        <dbReference type="Proteomes" id="UP000000238"/>
    </source>
</evidence>
<evidence type="ECO:0008006" key="3">
    <source>
        <dbReference type="Google" id="ProtNLM"/>
    </source>
</evidence>
<name>Q2SC38_HAHCH</name>
<proteinExistence type="predicted"/>
<accession>Q2SC38</accession>
<dbReference type="SUPFAM" id="SSF69635">
    <property type="entry name" value="Type III secretory system chaperone-like"/>
    <property type="match status" value="1"/>
</dbReference>
<dbReference type="AlphaFoldDB" id="Q2SC38"/>
<dbReference type="KEGG" id="hch:HCH_05105"/>
<keyword evidence="2" id="KW-1185">Reference proteome</keyword>
<dbReference type="RefSeq" id="WP_011398851.1">
    <property type="nucleotide sequence ID" value="NC_007645.1"/>
</dbReference>
<dbReference type="Proteomes" id="UP000000238">
    <property type="component" value="Chromosome"/>
</dbReference>
<dbReference type="HOGENOM" id="CLU_1989504_0_0_6"/>
<dbReference type="Pfam" id="PF21665">
    <property type="entry name" value="Type_III_SycN"/>
    <property type="match status" value="1"/>
</dbReference>
<reference evidence="1 2" key="1">
    <citation type="journal article" date="2005" name="Nucleic Acids Res.">
        <title>Genomic blueprint of Hahella chejuensis, a marine microbe producing an algicidal agent.</title>
        <authorList>
            <person name="Jeong H."/>
            <person name="Yim J.H."/>
            <person name="Lee C."/>
            <person name="Choi S.-H."/>
            <person name="Park Y.K."/>
            <person name="Yoon S.H."/>
            <person name="Hur C.-G."/>
            <person name="Kang H.-Y."/>
            <person name="Kim D."/>
            <person name="Lee H.H."/>
            <person name="Park K.H."/>
            <person name="Park S.-H."/>
            <person name="Park H.-S."/>
            <person name="Lee H.K."/>
            <person name="Oh T.K."/>
            <person name="Kim J.F."/>
        </authorList>
    </citation>
    <scope>NUCLEOTIDE SEQUENCE [LARGE SCALE GENOMIC DNA]</scope>
    <source>
        <strain evidence="1 2">KCTC 2396</strain>
    </source>
</reference>
<dbReference type="InterPro" id="IPR012673">
    <property type="entry name" value="T3SS_SynN"/>
</dbReference>
<dbReference type="OrthoDB" id="6197030at2"/>
<protein>
    <recommendedName>
        <fullName evidence="3">Type III secretion chaperone SycN</fullName>
    </recommendedName>
</protein>
<dbReference type="GO" id="GO:0009306">
    <property type="term" value="P:protein secretion"/>
    <property type="evidence" value="ECO:0007669"/>
    <property type="project" value="InterPro"/>
</dbReference>
<sequence>MNAIHNMLNAYGRSMGVNGVGEGVTALSYETGERITLDQRDDCLAVSLSYELPEFEVDEVAEKLLQLTHYQTSTDYPIQPGLMGERRLVMTICMNASEASIDFLDGAIRRLRHRYQELTGKLGNF</sequence>
<dbReference type="EMBL" id="CP000155">
    <property type="protein sequence ID" value="ABC31786.1"/>
    <property type="molecule type" value="Genomic_DNA"/>
</dbReference>
<dbReference type="STRING" id="349521.HCH_05105"/>
<dbReference type="CDD" id="cd17031">
    <property type="entry name" value="T3SC_IA_SycN-like"/>
    <property type="match status" value="1"/>
</dbReference>
<evidence type="ECO:0000313" key="1">
    <source>
        <dbReference type="EMBL" id="ABC31786.1"/>
    </source>
</evidence>
<organism evidence="1 2">
    <name type="scientific">Hahella chejuensis (strain KCTC 2396)</name>
    <dbReference type="NCBI Taxonomy" id="349521"/>
    <lineage>
        <taxon>Bacteria</taxon>
        <taxon>Pseudomonadati</taxon>
        <taxon>Pseudomonadota</taxon>
        <taxon>Gammaproteobacteria</taxon>
        <taxon>Oceanospirillales</taxon>
        <taxon>Hahellaceae</taxon>
        <taxon>Hahella</taxon>
    </lineage>
</organism>